<evidence type="ECO:0000256" key="1">
    <source>
        <dbReference type="SAM" id="MobiDB-lite"/>
    </source>
</evidence>
<accession>A0A4Y0BFL1</accession>
<dbReference type="Pfam" id="PF05022">
    <property type="entry name" value="SRP40_C"/>
    <property type="match status" value="1"/>
</dbReference>
<proteinExistence type="predicted"/>
<dbReference type="AlphaFoldDB" id="A0A4Y0BFL1"/>
<evidence type="ECO:0000313" key="3">
    <source>
        <dbReference type="EnsemblMetazoa" id="AFUN018843-PA"/>
    </source>
</evidence>
<sequence>MSNGGKRKAESSDDSDSSEDEGTKSATTLKPAAKTVKKASSDSEEDRFTEEKKQSNNQVGQKRKMNDQPVQSSPPAKKVNPYSNFVKSSEQLDLSKNNKIETPPNTTNFKHQNGSGSSGFGSGHKSFTNSDEKRGVNRFRRVREEDIDIDERLMDNSYEAKQNAHGAFGERANRILKHTKGKSFRHEKTKKKRAGYQGGFIDTSVNSIKFDN</sequence>
<dbReference type="VEuPathDB" id="VectorBase:AFUN018843"/>
<dbReference type="InterPro" id="IPR039191">
    <property type="entry name" value="Nopp140-like"/>
</dbReference>
<dbReference type="VEuPathDB" id="VectorBase:AFUN2_003095"/>
<evidence type="ECO:0000259" key="2">
    <source>
        <dbReference type="Pfam" id="PF05022"/>
    </source>
</evidence>
<dbReference type="PANTHER" id="PTHR23216:SF1">
    <property type="entry name" value="NUCLEOLAR AND COILED-BODY PHOSPHOPROTEIN 1"/>
    <property type="match status" value="1"/>
</dbReference>
<feature type="region of interest" description="Disordered" evidence="1">
    <location>
        <begin position="1"/>
        <end position="137"/>
    </location>
</feature>
<feature type="compositionally biased region" description="Polar residues" evidence="1">
    <location>
        <begin position="81"/>
        <end position="97"/>
    </location>
</feature>
<dbReference type="GO" id="GO:0005730">
    <property type="term" value="C:nucleolus"/>
    <property type="evidence" value="ECO:0007669"/>
    <property type="project" value="InterPro"/>
</dbReference>
<feature type="compositionally biased region" description="Polar residues" evidence="1">
    <location>
        <begin position="103"/>
        <end position="113"/>
    </location>
</feature>
<organism evidence="3">
    <name type="scientific">Anopheles funestus</name>
    <name type="common">African malaria mosquito</name>
    <dbReference type="NCBI Taxonomy" id="62324"/>
    <lineage>
        <taxon>Eukaryota</taxon>
        <taxon>Metazoa</taxon>
        <taxon>Ecdysozoa</taxon>
        <taxon>Arthropoda</taxon>
        <taxon>Hexapoda</taxon>
        <taxon>Insecta</taxon>
        <taxon>Pterygota</taxon>
        <taxon>Neoptera</taxon>
        <taxon>Endopterygota</taxon>
        <taxon>Diptera</taxon>
        <taxon>Nematocera</taxon>
        <taxon>Culicoidea</taxon>
        <taxon>Culicidae</taxon>
        <taxon>Anophelinae</taxon>
        <taxon>Anopheles</taxon>
    </lineage>
</organism>
<dbReference type="InterPro" id="IPR007718">
    <property type="entry name" value="Srp40_C"/>
</dbReference>
<dbReference type="STRING" id="62324.A0A4Y0BFL1"/>
<protein>
    <submittedName>
        <fullName evidence="3">SRP40_C domain-containing protein</fullName>
    </submittedName>
</protein>
<dbReference type="GO" id="GO:0005654">
    <property type="term" value="C:nucleoplasm"/>
    <property type="evidence" value="ECO:0007669"/>
    <property type="project" value="TreeGrafter"/>
</dbReference>
<feature type="domain" description="Srp40 C-terminal" evidence="2">
    <location>
        <begin position="138"/>
        <end position="210"/>
    </location>
</feature>
<name>A0A4Y0BFL1_ANOFN</name>
<dbReference type="EnsemblMetazoa" id="AFUN018843-RA">
    <property type="protein sequence ID" value="AFUN018843-PA"/>
    <property type="gene ID" value="AFUN018843"/>
</dbReference>
<dbReference type="PANTHER" id="PTHR23216">
    <property type="entry name" value="NUCLEOLAR AND COILED-BODY PHOSPHOPROTEIN 1"/>
    <property type="match status" value="1"/>
</dbReference>
<reference evidence="3" key="1">
    <citation type="submission" date="2020-05" db="UniProtKB">
        <authorList>
            <consortium name="EnsemblMetazoa"/>
        </authorList>
    </citation>
    <scope>IDENTIFICATION</scope>
    <source>
        <strain evidence="3">FUMOZ</strain>
    </source>
</reference>